<dbReference type="Pfam" id="PF01425">
    <property type="entry name" value="Amidase"/>
    <property type="match status" value="1"/>
</dbReference>
<evidence type="ECO:0000313" key="2">
    <source>
        <dbReference type="EMBL" id="GAA0690424.1"/>
    </source>
</evidence>
<comment type="caution">
    <text evidence="2">The sequence shown here is derived from an EMBL/GenBank/DDBJ whole genome shotgun (WGS) entry which is preliminary data.</text>
</comment>
<dbReference type="Proteomes" id="UP001499915">
    <property type="component" value="Unassembled WGS sequence"/>
</dbReference>
<dbReference type="RefSeq" id="WP_343804783.1">
    <property type="nucleotide sequence ID" value="NZ_BAAAET010000002.1"/>
</dbReference>
<dbReference type="Gene3D" id="3.90.1300.10">
    <property type="entry name" value="Amidase signature (AS) domain"/>
    <property type="match status" value="1"/>
</dbReference>
<feature type="domain" description="Amidase" evidence="1">
    <location>
        <begin position="28"/>
        <end position="418"/>
    </location>
</feature>
<sequence length="430" mass="46408">MSGHENKNKMGLKQALAAVQQGLCSAEEIIADCFDRIEAREADVGAWQHRLTREECLDQYRCNREFYEQSLLKGMPVGIKDIIDTADMPTEMGSPIHQGRRPVDDASCVTLLREAGAIVLGKTVTTEFAYFRPGKTANPHDLERTPGGSSSGSAAAVADEMVPVALGSQTAASVIRPAAYCGTVGYVGSRGEFSLRGIQPLGQSLDSLGLFSRRVEDIELLRAVLLRQRDPLNSASALKPSKVLLCSGPAIGETSPEMIAAIRQVEAILVEQGVEVIAPDLGTWLGDLVVHHGCIMAYEASRNLAYESRFPEQLSEPLHALIETGLATSRDDYLKSLHAAEEIRQRLFSEFAGVDAILAPAAPGAAPEGRDKTGAPHMSRPWQVMGLPVVTLPGLMDDNQLPLGIQLVGQARDDDRLLSMARWLESCLSS</sequence>
<evidence type="ECO:0000313" key="3">
    <source>
        <dbReference type="Proteomes" id="UP001499915"/>
    </source>
</evidence>
<gene>
    <name evidence="2" type="ORF">GCM10009104_16430</name>
</gene>
<reference evidence="3" key="1">
    <citation type="journal article" date="2019" name="Int. J. Syst. Evol. Microbiol.">
        <title>The Global Catalogue of Microorganisms (GCM) 10K type strain sequencing project: providing services to taxonomists for standard genome sequencing and annotation.</title>
        <authorList>
            <consortium name="The Broad Institute Genomics Platform"/>
            <consortium name="The Broad Institute Genome Sequencing Center for Infectious Disease"/>
            <person name="Wu L."/>
            <person name="Ma J."/>
        </authorList>
    </citation>
    <scope>NUCLEOTIDE SEQUENCE [LARGE SCALE GENOMIC DNA]</scope>
    <source>
        <strain evidence="3">JCM 15134</strain>
    </source>
</reference>
<keyword evidence="3" id="KW-1185">Reference proteome</keyword>
<name>A0ABP3TDM6_9GAMM</name>
<evidence type="ECO:0000259" key="1">
    <source>
        <dbReference type="Pfam" id="PF01425"/>
    </source>
</evidence>
<dbReference type="EMBL" id="BAAAET010000002">
    <property type="protein sequence ID" value="GAA0690424.1"/>
    <property type="molecule type" value="Genomic_DNA"/>
</dbReference>
<dbReference type="PANTHER" id="PTHR11895">
    <property type="entry name" value="TRANSAMIDASE"/>
    <property type="match status" value="1"/>
</dbReference>
<proteinExistence type="predicted"/>
<dbReference type="InterPro" id="IPR000120">
    <property type="entry name" value="Amidase"/>
</dbReference>
<dbReference type="PANTHER" id="PTHR11895:SF151">
    <property type="entry name" value="GLUTAMYL-TRNA(GLN) AMIDOTRANSFERASE SUBUNIT A"/>
    <property type="match status" value="1"/>
</dbReference>
<accession>A0ABP3TDM6</accession>
<organism evidence="2 3">
    <name type="scientific">Marinobacterium maritimum</name>
    <dbReference type="NCBI Taxonomy" id="500162"/>
    <lineage>
        <taxon>Bacteria</taxon>
        <taxon>Pseudomonadati</taxon>
        <taxon>Pseudomonadota</taxon>
        <taxon>Gammaproteobacteria</taxon>
        <taxon>Oceanospirillales</taxon>
        <taxon>Oceanospirillaceae</taxon>
        <taxon>Marinobacterium</taxon>
    </lineage>
</organism>
<dbReference type="InterPro" id="IPR036928">
    <property type="entry name" value="AS_sf"/>
</dbReference>
<dbReference type="InterPro" id="IPR023631">
    <property type="entry name" value="Amidase_dom"/>
</dbReference>
<dbReference type="SUPFAM" id="SSF75304">
    <property type="entry name" value="Amidase signature (AS) enzymes"/>
    <property type="match status" value="1"/>
</dbReference>
<protein>
    <submittedName>
        <fullName evidence="2">Amidase</fullName>
    </submittedName>
</protein>